<protein>
    <submittedName>
        <fullName evidence="3">2-keto-4-pentenoate hydratase/2-oxohepta-3-ene-1,7-dioic acid hydratase (Catechol pathway)</fullName>
    </submittedName>
</protein>
<evidence type="ECO:0000313" key="3">
    <source>
        <dbReference type="EMBL" id="SNS84204.1"/>
    </source>
</evidence>
<gene>
    <name evidence="3" type="ORF">SAMN06265795_107145</name>
</gene>
<sequence>MKICRYDDNRLGVIVGDTVRDVTAALDVIPLQRYPLPRHDLLIAHLDAVRARIEALMSNASEKPLAQVRLLAPVANPGKIVAAPVNYRKHLDEARDDAGIHHQNAVLEIQKVGLFLKATSSLVGPSEGVAIEHPERRNDHEVELVAVIAKAGRNIRPEEALSHVAGYAIGLDMTTRGPEERSLRKSIDSYSVVGPWLVTADEIADPASLDLALDVNGEPRQRANTRDLIIGLPELIAFASSFYSLQPGDLLFTGTPEGVGPVKAEDEISAEIGGIGCMRVKVRSARS</sequence>
<dbReference type="EMBL" id="FZOT01000007">
    <property type="protein sequence ID" value="SNS84204.1"/>
    <property type="molecule type" value="Genomic_DNA"/>
</dbReference>
<evidence type="ECO:0000259" key="2">
    <source>
        <dbReference type="Pfam" id="PF01557"/>
    </source>
</evidence>
<dbReference type="InterPro" id="IPR011234">
    <property type="entry name" value="Fumarylacetoacetase-like_C"/>
</dbReference>
<keyword evidence="4" id="KW-1185">Reference proteome</keyword>
<dbReference type="PANTHER" id="PTHR11820">
    <property type="entry name" value="ACYLPYRUVASE"/>
    <property type="match status" value="1"/>
</dbReference>
<dbReference type="Gene3D" id="3.90.850.10">
    <property type="entry name" value="Fumarylacetoacetase-like, C-terminal domain"/>
    <property type="match status" value="1"/>
</dbReference>
<accession>A0A239HVK1</accession>
<dbReference type="OrthoDB" id="8582489at2"/>
<dbReference type="GO" id="GO:0046872">
    <property type="term" value="F:metal ion binding"/>
    <property type="evidence" value="ECO:0007669"/>
    <property type="project" value="UniProtKB-KW"/>
</dbReference>
<dbReference type="Pfam" id="PF01557">
    <property type="entry name" value="FAA_hydrolase"/>
    <property type="match status" value="1"/>
</dbReference>
<name>A0A239HVK1_9BURK</name>
<organism evidence="3 4">
    <name type="scientific">Noviherbaspirillum humi</name>
    <dbReference type="NCBI Taxonomy" id="1688639"/>
    <lineage>
        <taxon>Bacteria</taxon>
        <taxon>Pseudomonadati</taxon>
        <taxon>Pseudomonadota</taxon>
        <taxon>Betaproteobacteria</taxon>
        <taxon>Burkholderiales</taxon>
        <taxon>Oxalobacteraceae</taxon>
        <taxon>Noviherbaspirillum</taxon>
    </lineage>
</organism>
<dbReference type="RefSeq" id="WP_089399728.1">
    <property type="nucleotide sequence ID" value="NZ_FZOT01000007.1"/>
</dbReference>
<dbReference type="InterPro" id="IPR036663">
    <property type="entry name" value="Fumarylacetoacetase_C_sf"/>
</dbReference>
<dbReference type="Proteomes" id="UP000198284">
    <property type="component" value="Unassembled WGS sequence"/>
</dbReference>
<feature type="domain" description="Fumarylacetoacetase-like C-terminal" evidence="2">
    <location>
        <begin position="79"/>
        <end position="282"/>
    </location>
</feature>
<proteinExistence type="predicted"/>
<dbReference type="SUPFAM" id="SSF56529">
    <property type="entry name" value="FAH"/>
    <property type="match status" value="1"/>
</dbReference>
<keyword evidence="1" id="KW-0479">Metal-binding</keyword>
<evidence type="ECO:0000256" key="1">
    <source>
        <dbReference type="ARBA" id="ARBA00022723"/>
    </source>
</evidence>
<evidence type="ECO:0000313" key="4">
    <source>
        <dbReference type="Proteomes" id="UP000198284"/>
    </source>
</evidence>
<reference evidence="3 4" key="1">
    <citation type="submission" date="2017-06" db="EMBL/GenBank/DDBJ databases">
        <authorList>
            <person name="Kim H.J."/>
            <person name="Triplett B.A."/>
        </authorList>
    </citation>
    <scope>NUCLEOTIDE SEQUENCE [LARGE SCALE GENOMIC DNA]</scope>
    <source>
        <strain evidence="3 4">U15</strain>
    </source>
</reference>
<dbReference type="GO" id="GO:0003824">
    <property type="term" value="F:catalytic activity"/>
    <property type="evidence" value="ECO:0007669"/>
    <property type="project" value="InterPro"/>
</dbReference>
<dbReference type="AlphaFoldDB" id="A0A239HVK1"/>